<dbReference type="EMBL" id="LNIX01000033">
    <property type="protein sequence ID" value="OXA40523.1"/>
    <property type="molecule type" value="Genomic_DNA"/>
</dbReference>
<dbReference type="InterPro" id="IPR006671">
    <property type="entry name" value="Cyclin_N"/>
</dbReference>
<evidence type="ECO:0000256" key="2">
    <source>
        <dbReference type="ARBA" id="ARBA00019501"/>
    </source>
</evidence>
<evidence type="ECO:0000256" key="4">
    <source>
        <dbReference type="ARBA" id="ARBA00032419"/>
    </source>
</evidence>
<dbReference type="Pfam" id="PF00134">
    <property type="entry name" value="Cyclin_N"/>
    <property type="match status" value="1"/>
</dbReference>
<evidence type="ECO:0000256" key="5">
    <source>
        <dbReference type="RuleBase" id="RU000383"/>
    </source>
</evidence>
<dbReference type="InterPro" id="IPR013763">
    <property type="entry name" value="Cyclin-like_dom"/>
</dbReference>
<dbReference type="SUPFAM" id="SSF47954">
    <property type="entry name" value="Cyclin-like"/>
    <property type="match status" value="2"/>
</dbReference>
<feature type="domain" description="Cyclin-like" evidence="7">
    <location>
        <begin position="71"/>
        <end position="169"/>
    </location>
</feature>
<accession>A0A226D5S3</accession>
<feature type="compositionally biased region" description="Pro residues" evidence="6">
    <location>
        <begin position="8"/>
        <end position="19"/>
    </location>
</feature>
<sequence length="302" mass="34564">MDRHHSGGPPPVGVPPPPGSYSRGMTNSSSLAYPPPPPIISHHPEQNKENPKLEPLLIDYRLQQNQFLGARFIFECGVKMDARPMTIATAAVLYHRFFKEMDDKKYDIYLIAACSLYLAGKHENQHLKLRDVINVAYCTIHRNELPLDLNDKYWSYRDAIVQSELLIMRVLKFQTDFVYPHKFLVHYLKTLEEWIGYDGFSKAPVARTAWSLLQDFHHDPSVISYQPQALAVAAIKLAMDMNGAQVPLCSMSGKNSWEMIMYPNVDTVILEEIMFKMLTVYDNEATIFPALLFRETTNGNLK</sequence>
<dbReference type="PANTHER" id="PTHR10026">
    <property type="entry name" value="CYCLIN"/>
    <property type="match status" value="1"/>
</dbReference>
<dbReference type="InterPro" id="IPR048055">
    <property type="entry name" value="Cyclin-Q_first_cyclin_box"/>
</dbReference>
<comment type="caution">
    <text evidence="8">The sequence shown here is derived from an EMBL/GenBank/DDBJ whole genome shotgun (WGS) entry which is preliminary data.</text>
</comment>
<dbReference type="FunFam" id="1.10.472.10:FF:000122">
    <property type="entry name" value="Cyclin-related protein FAM58A"/>
    <property type="match status" value="1"/>
</dbReference>
<proteinExistence type="inferred from homology"/>
<dbReference type="CDD" id="cd20534">
    <property type="entry name" value="CYCLIN_CCNM_CCNQ_rpt1"/>
    <property type="match status" value="1"/>
</dbReference>
<dbReference type="AlphaFoldDB" id="A0A226D5S3"/>
<dbReference type="InterPro" id="IPR043198">
    <property type="entry name" value="Cyclin/Ssn8"/>
</dbReference>
<dbReference type="Proteomes" id="UP000198287">
    <property type="component" value="Unassembled WGS sequence"/>
</dbReference>
<keyword evidence="3 5" id="KW-0195">Cyclin</keyword>
<evidence type="ECO:0000313" key="9">
    <source>
        <dbReference type="Proteomes" id="UP000198287"/>
    </source>
</evidence>
<comment type="similarity">
    <text evidence="1">Belongs to the cyclin family. Cyclin-like FAM58 subfamily.</text>
</comment>
<dbReference type="GO" id="GO:0006357">
    <property type="term" value="P:regulation of transcription by RNA polymerase II"/>
    <property type="evidence" value="ECO:0007669"/>
    <property type="project" value="InterPro"/>
</dbReference>
<dbReference type="InterPro" id="IPR036915">
    <property type="entry name" value="Cyclin-like_sf"/>
</dbReference>
<dbReference type="CDD" id="cd20535">
    <property type="entry name" value="CYCLIN_CCNM_CCNQ_rpt2"/>
    <property type="match status" value="1"/>
</dbReference>
<keyword evidence="9" id="KW-1185">Reference proteome</keyword>
<reference evidence="8 9" key="1">
    <citation type="submission" date="2015-12" db="EMBL/GenBank/DDBJ databases">
        <title>The genome of Folsomia candida.</title>
        <authorList>
            <person name="Faddeeva A."/>
            <person name="Derks M.F."/>
            <person name="Anvar Y."/>
            <person name="Smit S."/>
            <person name="Van Straalen N."/>
            <person name="Roelofs D."/>
        </authorList>
    </citation>
    <scope>NUCLEOTIDE SEQUENCE [LARGE SCALE GENOMIC DNA]</scope>
    <source>
        <strain evidence="8 9">VU population</strain>
        <tissue evidence="8">Whole body</tissue>
    </source>
</reference>
<evidence type="ECO:0000313" key="8">
    <source>
        <dbReference type="EMBL" id="OXA40523.1"/>
    </source>
</evidence>
<dbReference type="InterPro" id="IPR048053">
    <property type="entry name" value="Cyclin-Q_second_cyclin_box"/>
</dbReference>
<dbReference type="STRING" id="158441.A0A226D5S3"/>
<gene>
    <name evidence="8" type="ORF">Fcan01_24670</name>
</gene>
<feature type="region of interest" description="Disordered" evidence="6">
    <location>
        <begin position="1"/>
        <end position="48"/>
    </location>
</feature>
<dbReference type="OrthoDB" id="79090at2759"/>
<dbReference type="Gene3D" id="1.10.472.10">
    <property type="entry name" value="Cyclin-like"/>
    <property type="match status" value="2"/>
</dbReference>
<name>A0A226D5S3_FOLCA</name>
<dbReference type="OMA" id="HVESNKA"/>
<evidence type="ECO:0000256" key="6">
    <source>
        <dbReference type="SAM" id="MobiDB-lite"/>
    </source>
</evidence>
<evidence type="ECO:0000256" key="1">
    <source>
        <dbReference type="ARBA" id="ARBA00010390"/>
    </source>
</evidence>
<dbReference type="SMART" id="SM00385">
    <property type="entry name" value="CYCLIN"/>
    <property type="match status" value="1"/>
</dbReference>
<evidence type="ECO:0000256" key="3">
    <source>
        <dbReference type="ARBA" id="ARBA00023127"/>
    </source>
</evidence>
<evidence type="ECO:0000259" key="7">
    <source>
        <dbReference type="SMART" id="SM00385"/>
    </source>
</evidence>
<organism evidence="8 9">
    <name type="scientific">Folsomia candida</name>
    <name type="common">Springtail</name>
    <dbReference type="NCBI Taxonomy" id="158441"/>
    <lineage>
        <taxon>Eukaryota</taxon>
        <taxon>Metazoa</taxon>
        <taxon>Ecdysozoa</taxon>
        <taxon>Arthropoda</taxon>
        <taxon>Hexapoda</taxon>
        <taxon>Collembola</taxon>
        <taxon>Entomobryomorpha</taxon>
        <taxon>Isotomoidea</taxon>
        <taxon>Isotomidae</taxon>
        <taxon>Proisotominae</taxon>
        <taxon>Folsomia</taxon>
    </lineage>
</organism>
<dbReference type="GO" id="GO:0016538">
    <property type="term" value="F:cyclin-dependent protein serine/threonine kinase regulator activity"/>
    <property type="evidence" value="ECO:0007669"/>
    <property type="project" value="InterPro"/>
</dbReference>
<protein>
    <recommendedName>
        <fullName evidence="2">Cyclin-Q</fullName>
    </recommendedName>
    <alternativeName>
        <fullName evidence="4">Cyclin-related protein FAM58A</fullName>
    </alternativeName>
</protein>